<evidence type="ECO:0000313" key="3">
    <source>
        <dbReference type="Proteomes" id="UP001596422"/>
    </source>
</evidence>
<keyword evidence="1" id="KW-0472">Membrane</keyword>
<feature type="transmembrane region" description="Helical" evidence="1">
    <location>
        <begin position="41"/>
        <end position="62"/>
    </location>
</feature>
<proteinExistence type="predicted"/>
<protein>
    <recommendedName>
        <fullName evidence="4">Carboxypeptidase regulatory-like domain-containing protein</fullName>
    </recommendedName>
</protein>
<reference evidence="3" key="1">
    <citation type="journal article" date="2019" name="Int. J. Syst. Evol. Microbiol.">
        <title>The Global Catalogue of Microorganisms (GCM) 10K type strain sequencing project: providing services to taxonomists for standard genome sequencing and annotation.</title>
        <authorList>
            <consortium name="The Broad Institute Genomics Platform"/>
            <consortium name="The Broad Institute Genome Sequencing Center for Infectious Disease"/>
            <person name="Wu L."/>
            <person name="Ma J."/>
        </authorList>
    </citation>
    <scope>NUCLEOTIDE SEQUENCE [LARGE SCALE GENOMIC DNA]</scope>
    <source>
        <strain evidence="3">NBRC 111756</strain>
    </source>
</reference>
<dbReference type="Proteomes" id="UP001596422">
    <property type="component" value="Unassembled WGS sequence"/>
</dbReference>
<keyword evidence="1" id="KW-0812">Transmembrane</keyword>
<gene>
    <name evidence="2" type="ORF">ACFQDL_22020</name>
</gene>
<evidence type="ECO:0000256" key="1">
    <source>
        <dbReference type="SAM" id="Phobius"/>
    </source>
</evidence>
<keyword evidence="1" id="KW-1133">Transmembrane helix</keyword>
<comment type="caution">
    <text evidence="2">The sequence shown here is derived from an EMBL/GenBank/DDBJ whole genome shotgun (WGS) entry which is preliminary data.</text>
</comment>
<accession>A0ABW2A4I8</accession>
<name>A0ABW2A4I8_9GAMM</name>
<evidence type="ECO:0000313" key="2">
    <source>
        <dbReference type="EMBL" id="MFC6672442.1"/>
    </source>
</evidence>
<organism evidence="2 3">
    <name type="scientific">Marinobacterium aestuariivivens</name>
    <dbReference type="NCBI Taxonomy" id="1698799"/>
    <lineage>
        <taxon>Bacteria</taxon>
        <taxon>Pseudomonadati</taxon>
        <taxon>Pseudomonadota</taxon>
        <taxon>Gammaproteobacteria</taxon>
        <taxon>Oceanospirillales</taxon>
        <taxon>Oceanospirillaceae</taxon>
        <taxon>Marinobacterium</taxon>
    </lineage>
</organism>
<dbReference type="EMBL" id="JBHSWE010000001">
    <property type="protein sequence ID" value="MFC6672442.1"/>
    <property type="molecule type" value="Genomic_DNA"/>
</dbReference>
<evidence type="ECO:0008006" key="4">
    <source>
        <dbReference type="Google" id="ProtNLM"/>
    </source>
</evidence>
<dbReference type="RefSeq" id="WP_379910879.1">
    <property type="nucleotide sequence ID" value="NZ_JBHSWE010000001.1"/>
</dbReference>
<sequence>MLKKAPLFSHYAITRNISTWLYSTTASILFCFRIKSIYKNFIISIAQIAQYFILVLVLIIAGCGATKSVKNSPNSPSSTNEAIVFGSIQVVGSFSKEYSSNAYVLLANLSTSSGVTLQRTKDLSSPNAAIAFTWKLPAGQYSIIQYEEGYSSRPHGRQLIHVDARFTIQKSQPTMYLGRLIIKIIGKKATMQIDDAIDQDFEWLKKTFPNIEGEVSKKLMIIHRKR</sequence>
<keyword evidence="3" id="KW-1185">Reference proteome</keyword>